<comment type="caution">
    <text evidence="1">The sequence shown here is derived from an EMBL/GenBank/DDBJ whole genome shotgun (WGS) entry which is preliminary data.</text>
</comment>
<organism evidence="1 2">
    <name type="scientific">Granulicella arctica</name>
    <dbReference type="NCBI Taxonomy" id="940613"/>
    <lineage>
        <taxon>Bacteria</taxon>
        <taxon>Pseudomonadati</taxon>
        <taxon>Acidobacteriota</taxon>
        <taxon>Terriglobia</taxon>
        <taxon>Terriglobales</taxon>
        <taxon>Acidobacteriaceae</taxon>
        <taxon>Granulicella</taxon>
    </lineage>
</organism>
<accession>A0A7Y9PHW4</accession>
<dbReference type="EMBL" id="JACCCW010000002">
    <property type="protein sequence ID" value="NYF80209.1"/>
    <property type="molecule type" value="Genomic_DNA"/>
</dbReference>
<evidence type="ECO:0000313" key="1">
    <source>
        <dbReference type="EMBL" id="NYF80209.1"/>
    </source>
</evidence>
<evidence type="ECO:0000313" key="2">
    <source>
        <dbReference type="Proteomes" id="UP000589520"/>
    </source>
</evidence>
<keyword evidence="2" id="KW-1185">Reference proteome</keyword>
<dbReference type="Proteomes" id="UP000589520">
    <property type="component" value="Unassembled WGS sequence"/>
</dbReference>
<gene>
    <name evidence="1" type="ORF">HDF17_002529</name>
</gene>
<sequence>MTTIISKLRVPDYGRWAGQFEAGAKSREDFGIEVLAYGHDQSDHHVAIVILRVESESKGRLLLENPILQKNLKDEGITQIEITLIEQ</sequence>
<protein>
    <submittedName>
        <fullName evidence="1">Uncharacterized protein</fullName>
    </submittedName>
</protein>
<reference evidence="1 2" key="1">
    <citation type="submission" date="2020-07" db="EMBL/GenBank/DDBJ databases">
        <title>Genomic Encyclopedia of Type Strains, Phase IV (KMG-V): Genome sequencing to study the core and pangenomes of soil and plant-associated prokaryotes.</title>
        <authorList>
            <person name="Whitman W."/>
        </authorList>
    </citation>
    <scope>NUCLEOTIDE SEQUENCE [LARGE SCALE GENOMIC DNA]</scope>
    <source>
        <strain evidence="1 2">X4EP2</strain>
    </source>
</reference>
<proteinExistence type="predicted"/>
<name>A0A7Y9PHW4_9BACT</name>
<dbReference type="AlphaFoldDB" id="A0A7Y9PHW4"/>
<dbReference type="RefSeq" id="WP_179491446.1">
    <property type="nucleotide sequence ID" value="NZ_JACCCW010000002.1"/>
</dbReference>